<gene>
    <name evidence="10" type="ORF">X929_03335</name>
</gene>
<evidence type="ECO:0000256" key="5">
    <source>
        <dbReference type="ARBA" id="ARBA00022741"/>
    </source>
</evidence>
<dbReference type="GO" id="GO:0016887">
    <property type="term" value="F:ATP hydrolysis activity"/>
    <property type="evidence" value="ECO:0007669"/>
    <property type="project" value="InterPro"/>
</dbReference>
<dbReference type="InterPro" id="IPR017871">
    <property type="entry name" value="ABC_transporter-like_CS"/>
</dbReference>
<evidence type="ECO:0000256" key="2">
    <source>
        <dbReference type="ARBA" id="ARBA00022448"/>
    </source>
</evidence>
<dbReference type="InterPro" id="IPR050107">
    <property type="entry name" value="ABC_carbohydrate_import_ATPase"/>
</dbReference>
<keyword evidence="2" id="KW-0813">Transport</keyword>
<keyword evidence="5" id="KW-0547">Nucleotide-binding</keyword>
<evidence type="ECO:0000313" key="10">
    <source>
        <dbReference type="EMBL" id="PNR97256.1"/>
    </source>
</evidence>
<dbReference type="PROSITE" id="PS50893">
    <property type="entry name" value="ABC_TRANSPORTER_2"/>
    <property type="match status" value="2"/>
</dbReference>
<protein>
    <submittedName>
        <fullName evidence="10">ABC transporter</fullName>
    </submittedName>
</protein>
<keyword evidence="7" id="KW-1278">Translocase</keyword>
<dbReference type="GO" id="GO:0005886">
    <property type="term" value="C:plasma membrane"/>
    <property type="evidence" value="ECO:0007669"/>
    <property type="project" value="UniProtKB-SubCell"/>
</dbReference>
<keyword evidence="3" id="KW-1003">Cell membrane</keyword>
<keyword evidence="6" id="KW-0067">ATP-binding</keyword>
<keyword evidence="8" id="KW-0472">Membrane</keyword>
<feature type="domain" description="ABC transporter" evidence="9">
    <location>
        <begin position="4"/>
        <end position="241"/>
    </location>
</feature>
<dbReference type="Proteomes" id="UP000236434">
    <property type="component" value="Unassembled WGS sequence"/>
</dbReference>
<dbReference type="SMART" id="SM00382">
    <property type="entry name" value="AAA"/>
    <property type="match status" value="2"/>
</dbReference>
<dbReference type="CDD" id="cd03215">
    <property type="entry name" value="ABC_Carb_Monos_II"/>
    <property type="match status" value="1"/>
</dbReference>
<keyword evidence="4" id="KW-0677">Repeat</keyword>
<dbReference type="RefSeq" id="WP_103066619.1">
    <property type="nucleotide sequence ID" value="NZ_AZRL01000006.1"/>
</dbReference>
<dbReference type="InterPro" id="IPR003593">
    <property type="entry name" value="AAA+_ATPase"/>
</dbReference>
<dbReference type="CDD" id="cd03216">
    <property type="entry name" value="ABC_Carb_Monos_I"/>
    <property type="match status" value="1"/>
</dbReference>
<evidence type="ECO:0000313" key="11">
    <source>
        <dbReference type="Proteomes" id="UP000236434"/>
    </source>
</evidence>
<evidence type="ECO:0000256" key="1">
    <source>
        <dbReference type="ARBA" id="ARBA00004202"/>
    </source>
</evidence>
<dbReference type="EMBL" id="AZRL01000006">
    <property type="protein sequence ID" value="PNR97256.1"/>
    <property type="molecule type" value="Genomic_DNA"/>
</dbReference>
<dbReference type="GO" id="GO:0005524">
    <property type="term" value="F:ATP binding"/>
    <property type="evidence" value="ECO:0007669"/>
    <property type="project" value="UniProtKB-KW"/>
</dbReference>
<dbReference type="SUPFAM" id="SSF52540">
    <property type="entry name" value="P-loop containing nucleoside triphosphate hydrolases"/>
    <property type="match status" value="2"/>
</dbReference>
<feature type="domain" description="ABC transporter" evidence="9">
    <location>
        <begin position="258"/>
        <end position="503"/>
    </location>
</feature>
<evidence type="ECO:0000259" key="9">
    <source>
        <dbReference type="PROSITE" id="PS50893"/>
    </source>
</evidence>
<organism evidence="10 11">
    <name type="scientific">Petrotoga olearia DSM 13574</name>
    <dbReference type="NCBI Taxonomy" id="1122955"/>
    <lineage>
        <taxon>Bacteria</taxon>
        <taxon>Thermotogati</taxon>
        <taxon>Thermotogota</taxon>
        <taxon>Thermotogae</taxon>
        <taxon>Petrotogales</taxon>
        <taxon>Petrotogaceae</taxon>
        <taxon>Petrotoga</taxon>
    </lineage>
</organism>
<comment type="caution">
    <text evidence="10">The sequence shown here is derived from an EMBL/GenBank/DDBJ whole genome shotgun (WGS) entry which is preliminary data.</text>
</comment>
<dbReference type="AlphaFoldDB" id="A0A2K1P3B4"/>
<comment type="subcellular location">
    <subcellularLocation>
        <location evidence="1">Cell membrane</location>
        <topology evidence="1">Peripheral membrane protein</topology>
    </subcellularLocation>
</comment>
<dbReference type="Gene3D" id="3.40.50.300">
    <property type="entry name" value="P-loop containing nucleotide triphosphate hydrolases"/>
    <property type="match status" value="2"/>
</dbReference>
<evidence type="ECO:0000256" key="3">
    <source>
        <dbReference type="ARBA" id="ARBA00022475"/>
    </source>
</evidence>
<dbReference type="PROSITE" id="PS00211">
    <property type="entry name" value="ABC_TRANSPORTER_1"/>
    <property type="match status" value="1"/>
</dbReference>
<proteinExistence type="predicted"/>
<evidence type="ECO:0000256" key="7">
    <source>
        <dbReference type="ARBA" id="ARBA00022967"/>
    </source>
</evidence>
<dbReference type="OrthoDB" id="501320at2"/>
<accession>A0A2K1P3B4</accession>
<dbReference type="InterPro" id="IPR027417">
    <property type="entry name" value="P-loop_NTPase"/>
</dbReference>
<dbReference type="PANTHER" id="PTHR43790">
    <property type="entry name" value="CARBOHYDRATE TRANSPORT ATP-BINDING PROTEIN MG119-RELATED"/>
    <property type="match status" value="1"/>
</dbReference>
<dbReference type="FunFam" id="3.40.50.300:FF:000127">
    <property type="entry name" value="Ribose import ATP-binding protein RbsA"/>
    <property type="match status" value="1"/>
</dbReference>
<dbReference type="Pfam" id="PF00005">
    <property type="entry name" value="ABC_tran"/>
    <property type="match status" value="2"/>
</dbReference>
<name>A0A2K1P3B4_9BACT</name>
<reference evidence="10 11" key="1">
    <citation type="submission" date="2013-12" db="EMBL/GenBank/DDBJ databases">
        <title>Comparative genomics of Petrotoga isolates.</title>
        <authorList>
            <person name="Nesbo C.L."/>
            <person name="Charchuk R."/>
            <person name="Chow K."/>
        </authorList>
    </citation>
    <scope>NUCLEOTIDE SEQUENCE [LARGE SCALE GENOMIC DNA]</scope>
    <source>
        <strain evidence="10 11">DSM 13574</strain>
    </source>
</reference>
<evidence type="ECO:0000256" key="6">
    <source>
        <dbReference type="ARBA" id="ARBA00022840"/>
    </source>
</evidence>
<sequence length="504" mass="56765">MSYVQMEDIYKVYPPDVLALEGVNFSLERGEIHSIIGENGAGKSTLMKILYGMVPPSSGEIYINNKEQKITNPNVAIKLGIGMVHQEFMLVPSFKVYENVVLGLEKTKNFGFIDKEKILNELEEITKKFSLVVDLQGTTSNLSVATQQKVEILKLLYRKVDTLIFDEPTAVLTPQETQQLFKEIRNIRDTGKTIVFISHKLEEVLEISDIITVMRRGKIISTLKNDNLSKGELAKMMVGKEVMVTVKKVPKEPGKEIFKCENLTVASNKTKINLLSNINIVIRSGEIVGLAGVEGNGQYELVQTIIGEIYPHHGKIYIGDKNITELPIRKRRRLIGYIPADRKRYGLALNAALTENLSMTHHLGENLSKFKYIMDWKKAKKFAKGLIKQYNILSRSINDLPKSLSGGNQQKLIVAREFSLDAPFLLLDQPTRGLDVGSIEYVHNVILEMREQGKGIMMISADLDELLSMCDRLYVVRKGEIVAELDPKIHSKEEVGEYMLGAKL</sequence>
<dbReference type="InterPro" id="IPR003439">
    <property type="entry name" value="ABC_transporter-like_ATP-bd"/>
</dbReference>
<dbReference type="PANTHER" id="PTHR43790:SF4">
    <property type="entry name" value="GUANOSINE IMPORT ATP-BINDING PROTEIN NUPO"/>
    <property type="match status" value="1"/>
</dbReference>
<evidence type="ECO:0000256" key="4">
    <source>
        <dbReference type="ARBA" id="ARBA00022737"/>
    </source>
</evidence>
<evidence type="ECO:0000256" key="8">
    <source>
        <dbReference type="ARBA" id="ARBA00023136"/>
    </source>
</evidence>